<dbReference type="InterPro" id="IPR005855">
    <property type="entry name" value="GFAT"/>
</dbReference>
<evidence type="ECO:0000256" key="8">
    <source>
        <dbReference type="ARBA" id="ARBA00022737"/>
    </source>
</evidence>
<keyword evidence="8" id="KW-0677">Repeat</keyword>
<evidence type="ECO:0000256" key="1">
    <source>
        <dbReference type="ARBA" id="ARBA00001031"/>
    </source>
</evidence>
<dbReference type="InterPro" id="IPR047084">
    <property type="entry name" value="GFAT_N"/>
</dbReference>
<dbReference type="PANTHER" id="PTHR10937">
    <property type="entry name" value="GLUCOSAMINE--FRUCTOSE-6-PHOSPHATE AMINOTRANSFERASE, ISOMERIZING"/>
    <property type="match status" value="1"/>
</dbReference>
<accession>A0A9E6TXN9</accession>
<feature type="active site" description="Nucleophile; for GATase activity" evidence="10">
    <location>
        <position position="2"/>
    </location>
</feature>
<dbReference type="CDD" id="cd00714">
    <property type="entry name" value="GFAT"/>
    <property type="match status" value="1"/>
</dbReference>
<keyword evidence="6 10" id="KW-0032">Aminotransferase</keyword>
<evidence type="ECO:0000256" key="7">
    <source>
        <dbReference type="ARBA" id="ARBA00022679"/>
    </source>
</evidence>
<dbReference type="GO" id="GO:0006487">
    <property type="term" value="P:protein N-linked glycosylation"/>
    <property type="evidence" value="ECO:0007669"/>
    <property type="project" value="TreeGrafter"/>
</dbReference>
<dbReference type="Proteomes" id="UP000633418">
    <property type="component" value="Chromosome"/>
</dbReference>
<dbReference type="FunFam" id="3.40.50.10490:FF:000002">
    <property type="entry name" value="Glutamine--fructose-6-phosphate aminotransferase [isomerizing]"/>
    <property type="match status" value="1"/>
</dbReference>
<dbReference type="PROSITE" id="PS51278">
    <property type="entry name" value="GATASE_TYPE_2"/>
    <property type="match status" value="1"/>
</dbReference>
<feature type="domain" description="SIS" evidence="12">
    <location>
        <begin position="287"/>
        <end position="427"/>
    </location>
</feature>
<comment type="function">
    <text evidence="10">Catalyzes the first step in hexosamine metabolism, converting fructose-6P into glucosamine-6P using glutamine as a nitrogen source.</text>
</comment>
<dbReference type="KEGG" id="pxn:HU772_024785"/>
<feature type="domain" description="SIS" evidence="12">
    <location>
        <begin position="460"/>
        <end position="601"/>
    </location>
</feature>
<feature type="domain" description="Glutamine amidotransferase type-2" evidence="11">
    <location>
        <begin position="2"/>
        <end position="219"/>
    </location>
</feature>
<dbReference type="GO" id="GO:0006047">
    <property type="term" value="P:UDP-N-acetylglucosamine metabolic process"/>
    <property type="evidence" value="ECO:0007669"/>
    <property type="project" value="TreeGrafter"/>
</dbReference>
<dbReference type="NCBIfam" id="TIGR01135">
    <property type="entry name" value="glmS"/>
    <property type="match status" value="1"/>
</dbReference>
<dbReference type="InterPro" id="IPR001347">
    <property type="entry name" value="SIS_dom"/>
</dbReference>
<dbReference type="Pfam" id="PF01380">
    <property type="entry name" value="SIS"/>
    <property type="match status" value="2"/>
</dbReference>
<keyword evidence="7 10" id="KW-0808">Transferase</keyword>
<dbReference type="GO" id="GO:0004360">
    <property type="term" value="F:glutamine-fructose-6-phosphate transaminase (isomerizing) activity"/>
    <property type="evidence" value="ECO:0007669"/>
    <property type="project" value="UniProtKB-UniRule"/>
</dbReference>
<dbReference type="SUPFAM" id="SSF56235">
    <property type="entry name" value="N-terminal nucleophile aminohydrolases (Ntn hydrolases)"/>
    <property type="match status" value="1"/>
</dbReference>
<evidence type="ECO:0000313" key="14">
    <source>
        <dbReference type="Proteomes" id="UP000633418"/>
    </source>
</evidence>
<name>A0A9E6TXN9_9PSED</name>
<dbReference type="InterPro" id="IPR035490">
    <property type="entry name" value="GlmS/FrlB_SIS"/>
</dbReference>
<dbReference type="GO" id="GO:0005829">
    <property type="term" value="C:cytosol"/>
    <property type="evidence" value="ECO:0007669"/>
    <property type="project" value="TreeGrafter"/>
</dbReference>
<gene>
    <name evidence="10 13" type="primary">glmS</name>
    <name evidence="13" type="ORF">HU772_024785</name>
</gene>
<keyword evidence="9" id="KW-0315">Glutamine amidotransferase</keyword>
<keyword evidence="5 10" id="KW-0963">Cytoplasm</keyword>
<dbReference type="EC" id="2.6.1.16" evidence="3 10"/>
<dbReference type="GO" id="GO:0046349">
    <property type="term" value="P:amino sugar biosynthetic process"/>
    <property type="evidence" value="ECO:0007669"/>
    <property type="project" value="UniProtKB-ARBA"/>
</dbReference>
<dbReference type="CDD" id="cd05009">
    <property type="entry name" value="SIS_GlmS_GlmD_2"/>
    <property type="match status" value="1"/>
</dbReference>
<dbReference type="PROSITE" id="PS51464">
    <property type="entry name" value="SIS"/>
    <property type="match status" value="2"/>
</dbReference>
<dbReference type="Gene3D" id="3.40.50.10490">
    <property type="entry name" value="Glucose-6-phosphate isomerase like protein, domain 1"/>
    <property type="match status" value="2"/>
</dbReference>
<comment type="catalytic activity">
    <reaction evidence="1 10">
        <text>D-fructose 6-phosphate + L-glutamine = D-glucosamine 6-phosphate + L-glutamate</text>
        <dbReference type="Rhea" id="RHEA:13237"/>
        <dbReference type="ChEBI" id="CHEBI:29985"/>
        <dbReference type="ChEBI" id="CHEBI:58359"/>
        <dbReference type="ChEBI" id="CHEBI:58725"/>
        <dbReference type="ChEBI" id="CHEBI:61527"/>
        <dbReference type="EC" id="2.6.1.16"/>
    </reaction>
</comment>
<feature type="active site" description="For Fru-6P isomerization activity" evidence="10">
    <location>
        <position position="606"/>
    </location>
</feature>
<evidence type="ECO:0000256" key="6">
    <source>
        <dbReference type="ARBA" id="ARBA00022576"/>
    </source>
</evidence>
<sequence>MCGIVGAVAERNITAILIEGLKRLEYRGYDSAGLAVFTQQGELQRRRRIGKVSELEAAVGAEPLAGQLGIAHTRWATHGAPTEGNAHPHFSGHEVAVVHNGIIENHEALREELKGLGYVFVSQTDTEVIVHLIHHLLKSVPDLTDALKAAVKRLHGAYGLAVISASQPDRLVAARSGSPLVIGLGHGENFLASDQLALRQVTDRFMYLEEGDIAEIRRDQVQIWDQAGHPVQRETVQYHEGAEAAEKGNYRHFMLKEIHEQPSVVQRTLEGRLGNDHVMVQAFGPQAAELFAKVRNVQIVACGTSYHAGMVARYWLESLAGIPCQVEVASEFRYRKVVVQPDTLFVSISQSGETADTLAALRNAKELGFLGSLAICNKGISSLVRESDLTLLTLAGPEIGVASTKAFTTQLVSLMLLTLALGQVRGTLEAGVEAELVEELRRLPARLSEALAMDGVVEKIAELFADKHHTLFLGRGAQYPVAMEGALKLKEISYIHAEAYPAGELKHGPLALVDNDMPVVTVAPNNELLEKLKSNLQEVRARGGELVVFADEQAGMRNGEGTHVINVPHINDALAPILYTIPLQLLSYYVAVLKGTDVDQPRNLAKSVTVE</sequence>
<dbReference type="EMBL" id="CP077095">
    <property type="protein sequence ID" value="QXI38496.1"/>
    <property type="molecule type" value="Genomic_DNA"/>
</dbReference>
<dbReference type="NCBIfam" id="NF001484">
    <property type="entry name" value="PRK00331.1"/>
    <property type="match status" value="1"/>
</dbReference>
<dbReference type="FunFam" id="3.60.20.10:FF:000006">
    <property type="entry name" value="Glutamine--fructose-6-phosphate aminotransferase [isomerizing]"/>
    <property type="match status" value="1"/>
</dbReference>
<dbReference type="HAMAP" id="MF_00164">
    <property type="entry name" value="GlmS"/>
    <property type="match status" value="1"/>
</dbReference>
<comment type="subunit">
    <text evidence="10">Homodimer.</text>
</comment>
<protein>
    <recommendedName>
        <fullName evidence="4 10">Glutamine--fructose-6-phosphate aminotransferase [isomerizing]</fullName>
        <ecNumber evidence="3 10">2.6.1.16</ecNumber>
    </recommendedName>
    <alternativeName>
        <fullName evidence="10">D-fructose-6-phosphate amidotransferase</fullName>
    </alternativeName>
    <alternativeName>
        <fullName evidence="10">GFAT</fullName>
    </alternativeName>
    <alternativeName>
        <fullName evidence="10">Glucosamine-6-phosphate synthase</fullName>
    </alternativeName>
    <alternativeName>
        <fullName evidence="10">Hexosephosphate aminotransferase</fullName>
    </alternativeName>
    <alternativeName>
        <fullName evidence="10">L-glutamine--D-fructose-6-phosphate amidotransferase</fullName>
    </alternativeName>
</protein>
<reference evidence="13 14" key="1">
    <citation type="journal article" date="2020" name="Microorganisms">
        <title>Reliable Identification of Environmental Pseudomonas Isolates Using the rpoD Gene.</title>
        <authorList>
            <consortium name="The Broad Institute Genome Sequencing Platform"/>
            <person name="Girard L."/>
            <person name="Lood C."/>
            <person name="Rokni-Zadeh H."/>
            <person name="van Noort V."/>
            <person name="Lavigne R."/>
            <person name="De Mot R."/>
        </authorList>
    </citation>
    <scope>NUCLEOTIDE SEQUENCE [LARGE SCALE GENOMIC DNA]</scope>
    <source>
        <strain evidence="13 14">RW9S1A</strain>
    </source>
</reference>
<dbReference type="GO" id="GO:0097367">
    <property type="term" value="F:carbohydrate derivative binding"/>
    <property type="evidence" value="ECO:0007669"/>
    <property type="project" value="InterPro"/>
</dbReference>
<dbReference type="GO" id="GO:0006002">
    <property type="term" value="P:fructose 6-phosphate metabolic process"/>
    <property type="evidence" value="ECO:0007669"/>
    <property type="project" value="TreeGrafter"/>
</dbReference>
<evidence type="ECO:0000259" key="11">
    <source>
        <dbReference type="PROSITE" id="PS51278"/>
    </source>
</evidence>
<evidence type="ECO:0000256" key="3">
    <source>
        <dbReference type="ARBA" id="ARBA00012916"/>
    </source>
</evidence>
<organism evidence="13 14">
    <name type="scientific">Pseudomonas xantholysinigenes</name>
    <dbReference type="NCBI Taxonomy" id="2745490"/>
    <lineage>
        <taxon>Bacteria</taxon>
        <taxon>Pseudomonadati</taxon>
        <taxon>Pseudomonadota</taxon>
        <taxon>Gammaproteobacteria</taxon>
        <taxon>Pseudomonadales</taxon>
        <taxon>Pseudomonadaceae</taxon>
        <taxon>Pseudomonas</taxon>
    </lineage>
</organism>
<dbReference type="PANTHER" id="PTHR10937:SF0">
    <property type="entry name" value="GLUTAMINE--FRUCTOSE-6-PHOSPHATE TRANSAMINASE (ISOMERIZING)"/>
    <property type="match status" value="1"/>
</dbReference>
<reference evidence="13 14" key="2">
    <citation type="journal article" date="2021" name="Microorganisms">
        <title>The Ever-Expanding Pseudomonas Genus: Description of 43 New Species and Partition of the Pseudomonas putida Group.</title>
        <authorList>
            <person name="Girard L."/>
            <person name="Lood C."/>
            <person name="Hofte M."/>
            <person name="Vandamme P."/>
            <person name="Rokni-Zadeh H."/>
            <person name="van Noort V."/>
            <person name="Lavigne R."/>
            <person name="De Mot R."/>
        </authorList>
    </citation>
    <scope>NUCLEOTIDE SEQUENCE [LARGE SCALE GENOMIC DNA]</scope>
    <source>
        <strain evidence="13 14">RW9S1A</strain>
    </source>
</reference>
<evidence type="ECO:0000256" key="10">
    <source>
        <dbReference type="HAMAP-Rule" id="MF_00164"/>
    </source>
</evidence>
<comment type="subcellular location">
    <subcellularLocation>
        <location evidence="2 10">Cytoplasm</location>
    </subcellularLocation>
</comment>
<evidence type="ECO:0000256" key="5">
    <source>
        <dbReference type="ARBA" id="ARBA00022490"/>
    </source>
</evidence>
<dbReference type="Gene3D" id="3.60.20.10">
    <property type="entry name" value="Glutamine Phosphoribosylpyrophosphate, subunit 1, domain 1"/>
    <property type="match status" value="1"/>
</dbReference>
<dbReference type="InterPro" id="IPR017932">
    <property type="entry name" value="GATase_2_dom"/>
</dbReference>
<keyword evidence="14" id="KW-1185">Reference proteome</keyword>
<proteinExistence type="inferred from homology"/>
<evidence type="ECO:0000259" key="12">
    <source>
        <dbReference type="PROSITE" id="PS51464"/>
    </source>
</evidence>
<dbReference type="CDD" id="cd05008">
    <property type="entry name" value="SIS_GlmS_GlmD_1"/>
    <property type="match status" value="1"/>
</dbReference>
<evidence type="ECO:0000256" key="4">
    <source>
        <dbReference type="ARBA" id="ARBA00016090"/>
    </source>
</evidence>
<dbReference type="AlphaFoldDB" id="A0A9E6TXN9"/>
<evidence type="ECO:0000256" key="9">
    <source>
        <dbReference type="ARBA" id="ARBA00022962"/>
    </source>
</evidence>
<evidence type="ECO:0000256" key="2">
    <source>
        <dbReference type="ARBA" id="ARBA00004496"/>
    </source>
</evidence>
<dbReference type="InterPro" id="IPR035466">
    <property type="entry name" value="GlmS/AgaS_SIS"/>
</dbReference>
<dbReference type="Pfam" id="PF13522">
    <property type="entry name" value="GATase_6"/>
    <property type="match status" value="1"/>
</dbReference>
<dbReference type="InterPro" id="IPR029055">
    <property type="entry name" value="Ntn_hydrolases_N"/>
</dbReference>
<dbReference type="FunFam" id="3.40.50.10490:FF:000001">
    <property type="entry name" value="Glutamine--fructose-6-phosphate aminotransferase [isomerizing]"/>
    <property type="match status" value="1"/>
</dbReference>
<dbReference type="InterPro" id="IPR046348">
    <property type="entry name" value="SIS_dom_sf"/>
</dbReference>
<dbReference type="SUPFAM" id="SSF53697">
    <property type="entry name" value="SIS domain"/>
    <property type="match status" value="1"/>
</dbReference>
<dbReference type="GO" id="GO:0005975">
    <property type="term" value="P:carbohydrate metabolic process"/>
    <property type="evidence" value="ECO:0007669"/>
    <property type="project" value="UniProtKB-UniRule"/>
</dbReference>
<evidence type="ECO:0000313" key="13">
    <source>
        <dbReference type="EMBL" id="QXI38496.1"/>
    </source>
</evidence>
<feature type="initiator methionine" description="Removed" evidence="10">
    <location>
        <position position="1"/>
    </location>
</feature>
<dbReference type="RefSeq" id="WP_186652879.1">
    <property type="nucleotide sequence ID" value="NZ_CP077095.1"/>
</dbReference>